<evidence type="ECO:0000259" key="8">
    <source>
        <dbReference type="PROSITE" id="PS50067"/>
    </source>
</evidence>
<dbReference type="GO" id="GO:0005524">
    <property type="term" value="F:ATP binding"/>
    <property type="evidence" value="ECO:0007669"/>
    <property type="project" value="UniProtKB-UniRule"/>
</dbReference>
<keyword evidence="6" id="KW-0175">Coiled coil</keyword>
<keyword evidence="5" id="KW-0505">Motor protein</keyword>
<dbReference type="GO" id="GO:0003777">
    <property type="term" value="F:microtubule motor activity"/>
    <property type="evidence" value="ECO:0007669"/>
    <property type="project" value="InterPro"/>
</dbReference>
<evidence type="ECO:0000256" key="6">
    <source>
        <dbReference type="SAM" id="Coils"/>
    </source>
</evidence>
<dbReference type="GO" id="GO:0005871">
    <property type="term" value="C:kinesin complex"/>
    <property type="evidence" value="ECO:0007669"/>
    <property type="project" value="TreeGrafter"/>
</dbReference>
<sequence length="783" mass="88331">MHLSQKRTNAKVFVRILPSVDMCHENIKIETNHTVIYVRRLQDFNKGLSAEQRGPNFWRFETDGIFYNASQEEVYSIVMKDVLDTVLMGSNAVVLAYGQTGSGKSFTVNGLRNQFHHRGLVPRFLSQLFDKKEKMKSVAQISFGMSMVEISEFNIKDLLVEKRKVTSSQHRDPFSLVKNVPIESEISGLKLIFDGEGRRSVATAAPYEGSHLGHCILTLHIQYKSLVKTAAVTNCSKLHLVDMAGVTSLKKPSAAWKSRHDVGSANIDKSLLEHYIINLVETQDMIPQLDKHVFLTNRLSTLIRYLSDSLTITSVMRFIGHIRGSFADLDITLSTLRFGGRIRAIKPNYLNLCTKPEKDLEVDNLREKVNQLQEELELTYILANQPNLANISQARFEQMKRLVEKFLLGEATELMLLAAGQTTLTLQIGFQLFKDKYAKLLDEKEHHFQRAASLAAANEGAALVAAQIKVVNKVVSPHTTSKTRGKKLTKKEELSSQKERLPSPSELLPIGETDNSGISIGPGKASNYMGVITRAIKKHRTITSLFSKNSSKEKDGIKEGSGSSEASVTEEKDEPVKDDPSSQLPALTSVPSRDQAWQYFMSMSSMEVKELQVAIEELQGKVQLAQRSYSTAATQLGHVRTSLELAQVELTSAQQQRHVRCDEIYDSQGRITIGETEKKFLENVLQKKNEISYLVDKVGVTKTDLKFLSHKLNEAKEKLEEKFQHFCRTTYGVPSPVLEAQQLEWDHPASKELSVDRRIKDYQEFQRAMLSRERSKPKPHWIL</sequence>
<comment type="subcellular location">
    <subcellularLocation>
        <location evidence="1">Cytoplasm</location>
        <location evidence="1">Cytoskeleton</location>
    </subcellularLocation>
</comment>
<name>A0A7R9GS86_TIMCR</name>
<evidence type="ECO:0000256" key="2">
    <source>
        <dbReference type="ARBA" id="ARBA00022741"/>
    </source>
</evidence>
<feature type="coiled-coil region" evidence="6">
    <location>
        <begin position="355"/>
        <end position="382"/>
    </location>
</feature>
<keyword evidence="4" id="KW-0206">Cytoskeleton</keyword>
<keyword evidence="4" id="KW-0963">Cytoplasm</keyword>
<feature type="domain" description="Kinesin motor" evidence="8">
    <location>
        <begin position="9"/>
        <end position="345"/>
    </location>
</feature>
<dbReference type="SUPFAM" id="SSF52540">
    <property type="entry name" value="P-loop containing nucleoside triphosphate hydrolases"/>
    <property type="match status" value="1"/>
</dbReference>
<evidence type="ECO:0000256" key="1">
    <source>
        <dbReference type="ARBA" id="ARBA00004245"/>
    </source>
</evidence>
<dbReference type="EMBL" id="OC317202">
    <property type="protein sequence ID" value="CAD7395437.1"/>
    <property type="molecule type" value="Genomic_DNA"/>
</dbReference>
<comment type="similarity">
    <text evidence="5">Belongs to the TRAFAC class myosin-kinesin ATPase superfamily. Kinesin family.</text>
</comment>
<keyword evidence="3 5" id="KW-0067">ATP-binding</keyword>
<accession>A0A7R9GS86</accession>
<proteinExistence type="inferred from homology"/>
<dbReference type="GO" id="GO:0016887">
    <property type="term" value="F:ATP hydrolysis activity"/>
    <property type="evidence" value="ECO:0007669"/>
    <property type="project" value="TreeGrafter"/>
</dbReference>
<feature type="compositionally biased region" description="Basic and acidic residues" evidence="7">
    <location>
        <begin position="490"/>
        <end position="501"/>
    </location>
</feature>
<dbReference type="SMART" id="SM00129">
    <property type="entry name" value="KISc"/>
    <property type="match status" value="1"/>
</dbReference>
<evidence type="ECO:0000313" key="9">
    <source>
        <dbReference type="EMBL" id="CAD7395437.1"/>
    </source>
</evidence>
<feature type="region of interest" description="Disordered" evidence="7">
    <location>
        <begin position="479"/>
        <end position="522"/>
    </location>
</feature>
<evidence type="ECO:0000256" key="5">
    <source>
        <dbReference type="PROSITE-ProRule" id="PRU00283"/>
    </source>
</evidence>
<gene>
    <name evidence="9" type="ORF">TCEB3V08_LOCUS3135</name>
</gene>
<dbReference type="InterPro" id="IPR027640">
    <property type="entry name" value="Kinesin-like_fam"/>
</dbReference>
<dbReference type="AlphaFoldDB" id="A0A7R9GS86"/>
<dbReference type="Gene3D" id="3.40.850.10">
    <property type="entry name" value="Kinesin motor domain"/>
    <property type="match status" value="1"/>
</dbReference>
<evidence type="ECO:0000256" key="7">
    <source>
        <dbReference type="SAM" id="MobiDB-lite"/>
    </source>
</evidence>
<evidence type="ECO:0000256" key="3">
    <source>
        <dbReference type="ARBA" id="ARBA00022840"/>
    </source>
</evidence>
<dbReference type="GO" id="GO:0007018">
    <property type="term" value="P:microtubule-based movement"/>
    <property type="evidence" value="ECO:0007669"/>
    <property type="project" value="InterPro"/>
</dbReference>
<keyword evidence="2 5" id="KW-0547">Nucleotide-binding</keyword>
<protein>
    <recommendedName>
        <fullName evidence="8">Kinesin motor domain-containing protein</fullName>
    </recommendedName>
</protein>
<dbReference type="InterPro" id="IPR001752">
    <property type="entry name" value="Kinesin_motor_dom"/>
</dbReference>
<dbReference type="Pfam" id="PF00225">
    <property type="entry name" value="Kinesin"/>
    <property type="match status" value="1"/>
</dbReference>
<reference evidence="9" key="1">
    <citation type="submission" date="2020-11" db="EMBL/GenBank/DDBJ databases">
        <authorList>
            <person name="Tran Van P."/>
        </authorList>
    </citation>
    <scope>NUCLEOTIDE SEQUENCE</scope>
</reference>
<dbReference type="GO" id="GO:0005874">
    <property type="term" value="C:microtubule"/>
    <property type="evidence" value="ECO:0007669"/>
    <property type="project" value="TreeGrafter"/>
</dbReference>
<dbReference type="GO" id="GO:0008017">
    <property type="term" value="F:microtubule binding"/>
    <property type="evidence" value="ECO:0007669"/>
    <property type="project" value="InterPro"/>
</dbReference>
<feature type="region of interest" description="Disordered" evidence="7">
    <location>
        <begin position="547"/>
        <end position="588"/>
    </location>
</feature>
<dbReference type="PROSITE" id="PS50067">
    <property type="entry name" value="KINESIN_MOTOR_2"/>
    <property type="match status" value="1"/>
</dbReference>
<dbReference type="InterPro" id="IPR027417">
    <property type="entry name" value="P-loop_NTPase"/>
</dbReference>
<feature type="binding site" evidence="5">
    <location>
        <begin position="98"/>
        <end position="105"/>
    </location>
    <ligand>
        <name>ATP</name>
        <dbReference type="ChEBI" id="CHEBI:30616"/>
    </ligand>
</feature>
<organism evidence="9">
    <name type="scientific">Timema cristinae</name>
    <name type="common">Walking stick</name>
    <dbReference type="NCBI Taxonomy" id="61476"/>
    <lineage>
        <taxon>Eukaryota</taxon>
        <taxon>Metazoa</taxon>
        <taxon>Ecdysozoa</taxon>
        <taxon>Arthropoda</taxon>
        <taxon>Hexapoda</taxon>
        <taxon>Insecta</taxon>
        <taxon>Pterygota</taxon>
        <taxon>Neoptera</taxon>
        <taxon>Polyneoptera</taxon>
        <taxon>Phasmatodea</taxon>
        <taxon>Timematodea</taxon>
        <taxon>Timematoidea</taxon>
        <taxon>Timematidae</taxon>
        <taxon>Timema</taxon>
    </lineage>
</organism>
<dbReference type="InterPro" id="IPR036961">
    <property type="entry name" value="Kinesin_motor_dom_sf"/>
</dbReference>
<dbReference type="PANTHER" id="PTHR24115">
    <property type="entry name" value="KINESIN-RELATED"/>
    <property type="match status" value="1"/>
</dbReference>
<dbReference type="PRINTS" id="PR00380">
    <property type="entry name" value="KINESINHEAVY"/>
</dbReference>
<evidence type="ECO:0000256" key="4">
    <source>
        <dbReference type="ARBA" id="ARBA00023212"/>
    </source>
</evidence>
<dbReference type="PANTHER" id="PTHR24115:SF191">
    <property type="entry name" value="KINESIN-LIKE PROTEIN KIF9"/>
    <property type="match status" value="1"/>
</dbReference>